<keyword evidence="3" id="KW-1185">Reference proteome</keyword>
<dbReference type="PANTHER" id="PTHR11735:SF11">
    <property type="entry name" value="TRNA THREONYLCARBAMOYLADENOSINE BIOSYNTHESIS PROTEIN TSAB"/>
    <property type="match status" value="1"/>
</dbReference>
<accession>A0A4R6EC36</accession>
<evidence type="ECO:0000313" key="2">
    <source>
        <dbReference type="EMBL" id="TDN55695.1"/>
    </source>
</evidence>
<organism evidence="2 3">
    <name type="scientific">Azoarcus indigens</name>
    <dbReference type="NCBI Taxonomy" id="29545"/>
    <lineage>
        <taxon>Bacteria</taxon>
        <taxon>Pseudomonadati</taxon>
        <taxon>Pseudomonadota</taxon>
        <taxon>Betaproteobacteria</taxon>
        <taxon>Rhodocyclales</taxon>
        <taxon>Zoogloeaceae</taxon>
        <taxon>Azoarcus</taxon>
    </lineage>
</organism>
<sequence length="229" mass="23869">MNVLSLETSCEQASIALLCGQDVRSVSLEGHSNHSERILQSIASLLADAGIRARDLSAVAFGCGPGAFTGLRLACGVAQGIALGAGIGVLPIDSLAALALQGGEGKVLAATDARMEEVYFAGFQVRGSRVSPLFEARCVPAAALELMEGEWLGIGSAFRAYPDVLQGRLGERFRGIDADKVPRAEEVARLAAPRVLGGECVSPEEAALLYVRDKVAYTTAERLARGGKA</sequence>
<dbReference type="RefSeq" id="WP_133588839.1">
    <property type="nucleotide sequence ID" value="NZ_SNVV01000003.1"/>
</dbReference>
<dbReference type="InterPro" id="IPR043129">
    <property type="entry name" value="ATPase_NBD"/>
</dbReference>
<protein>
    <submittedName>
        <fullName evidence="2">tRNA threonylcarbamoyladenosine biosynthesis protein TsaB</fullName>
    </submittedName>
</protein>
<dbReference type="InterPro" id="IPR000905">
    <property type="entry name" value="Gcp-like_dom"/>
</dbReference>
<dbReference type="GO" id="GO:0005829">
    <property type="term" value="C:cytosol"/>
    <property type="evidence" value="ECO:0007669"/>
    <property type="project" value="TreeGrafter"/>
</dbReference>
<gene>
    <name evidence="2" type="ORF">C7389_10325</name>
</gene>
<dbReference type="NCBIfam" id="TIGR03725">
    <property type="entry name" value="T6A_YeaZ"/>
    <property type="match status" value="1"/>
</dbReference>
<dbReference type="CDD" id="cd24032">
    <property type="entry name" value="ASKHA_NBD_TsaB"/>
    <property type="match status" value="1"/>
</dbReference>
<dbReference type="AlphaFoldDB" id="A0A4R6EC36"/>
<dbReference type="SUPFAM" id="SSF53067">
    <property type="entry name" value="Actin-like ATPase domain"/>
    <property type="match status" value="2"/>
</dbReference>
<evidence type="ECO:0000313" key="3">
    <source>
        <dbReference type="Proteomes" id="UP000295129"/>
    </source>
</evidence>
<comment type="caution">
    <text evidence="2">The sequence shown here is derived from an EMBL/GenBank/DDBJ whole genome shotgun (WGS) entry which is preliminary data.</text>
</comment>
<dbReference type="Gene3D" id="3.30.420.40">
    <property type="match status" value="2"/>
</dbReference>
<dbReference type="EMBL" id="SNVV01000003">
    <property type="protein sequence ID" value="TDN55695.1"/>
    <property type="molecule type" value="Genomic_DNA"/>
</dbReference>
<dbReference type="InterPro" id="IPR022496">
    <property type="entry name" value="T6A_TsaB"/>
</dbReference>
<dbReference type="PANTHER" id="PTHR11735">
    <property type="entry name" value="TRNA N6-ADENOSINE THREONYLCARBAMOYLTRANSFERASE"/>
    <property type="match status" value="1"/>
</dbReference>
<reference evidence="2 3" key="1">
    <citation type="submission" date="2019-03" db="EMBL/GenBank/DDBJ databases">
        <title>Genomic Encyclopedia of Type Strains, Phase IV (KMG-IV): sequencing the most valuable type-strain genomes for metagenomic binning, comparative biology and taxonomic classification.</title>
        <authorList>
            <person name="Goeker M."/>
        </authorList>
    </citation>
    <scope>NUCLEOTIDE SEQUENCE [LARGE SCALE GENOMIC DNA]</scope>
    <source>
        <strain evidence="2 3">DSM 12121</strain>
    </source>
</reference>
<dbReference type="OrthoDB" id="9809995at2"/>
<dbReference type="Proteomes" id="UP000295129">
    <property type="component" value="Unassembled WGS sequence"/>
</dbReference>
<proteinExistence type="predicted"/>
<dbReference type="Pfam" id="PF00814">
    <property type="entry name" value="TsaD"/>
    <property type="match status" value="1"/>
</dbReference>
<feature type="domain" description="Gcp-like" evidence="1">
    <location>
        <begin position="32"/>
        <end position="135"/>
    </location>
</feature>
<evidence type="ECO:0000259" key="1">
    <source>
        <dbReference type="Pfam" id="PF00814"/>
    </source>
</evidence>
<name>A0A4R6EC36_9RHOO</name>
<dbReference type="GO" id="GO:0002949">
    <property type="term" value="P:tRNA threonylcarbamoyladenosine modification"/>
    <property type="evidence" value="ECO:0007669"/>
    <property type="project" value="InterPro"/>
</dbReference>